<dbReference type="PANTHER" id="PTHR37424:SF1">
    <property type="entry name" value="BACTERIOFERRITIN-ASSOCIATED FERREDOXIN"/>
    <property type="match status" value="1"/>
</dbReference>
<dbReference type="Proteomes" id="UP000199657">
    <property type="component" value="Unassembled WGS sequence"/>
</dbReference>
<keyword evidence="3" id="KW-0479">Metal-binding</keyword>
<dbReference type="RefSeq" id="WP_091644198.1">
    <property type="nucleotide sequence ID" value="NZ_FOEG01000005.1"/>
</dbReference>
<evidence type="ECO:0000256" key="3">
    <source>
        <dbReference type="ARBA" id="ARBA00022723"/>
    </source>
</evidence>
<organism evidence="11 12">
    <name type="scientific">Aquisalimonas asiatica</name>
    <dbReference type="NCBI Taxonomy" id="406100"/>
    <lineage>
        <taxon>Bacteria</taxon>
        <taxon>Pseudomonadati</taxon>
        <taxon>Pseudomonadota</taxon>
        <taxon>Gammaproteobacteria</taxon>
        <taxon>Chromatiales</taxon>
        <taxon>Ectothiorhodospiraceae</taxon>
        <taxon>Aquisalimonas</taxon>
    </lineage>
</organism>
<dbReference type="GO" id="GO:0046872">
    <property type="term" value="F:metal ion binding"/>
    <property type="evidence" value="ECO:0007669"/>
    <property type="project" value="UniProtKB-KW"/>
</dbReference>
<evidence type="ECO:0000259" key="10">
    <source>
        <dbReference type="Pfam" id="PF04324"/>
    </source>
</evidence>
<dbReference type="CDD" id="cd19945">
    <property type="entry name" value="Fer2_BFD"/>
    <property type="match status" value="1"/>
</dbReference>
<sequence length="78" mass="8257">MYVCLCRAITDHDIRRAVAGGARTMRELRQELGVCSSCGRCGPEAREILSEACANVSATAVRIDLPPVGPGAPAWQTA</sequence>
<evidence type="ECO:0000256" key="4">
    <source>
        <dbReference type="ARBA" id="ARBA00022982"/>
    </source>
</evidence>
<evidence type="ECO:0000256" key="2">
    <source>
        <dbReference type="ARBA" id="ARBA00022714"/>
    </source>
</evidence>
<name>A0A1H8TYD8_9GAMM</name>
<evidence type="ECO:0000256" key="9">
    <source>
        <dbReference type="ARBA" id="ARBA00046332"/>
    </source>
</evidence>
<dbReference type="AlphaFoldDB" id="A0A1H8TYD8"/>
<dbReference type="EMBL" id="FOEG01000005">
    <property type="protein sequence ID" value="SEO96040.1"/>
    <property type="molecule type" value="Genomic_DNA"/>
</dbReference>
<dbReference type="Pfam" id="PF04324">
    <property type="entry name" value="Fer2_BFD"/>
    <property type="match status" value="1"/>
</dbReference>
<feature type="domain" description="BFD-like [2Fe-2S]-binding" evidence="10">
    <location>
        <begin position="2"/>
        <end position="51"/>
    </location>
</feature>
<dbReference type="STRING" id="406100.SAMN04488052_10534"/>
<keyword evidence="5" id="KW-0408">Iron</keyword>
<dbReference type="InterPro" id="IPR041854">
    <property type="entry name" value="BFD-like_2Fe2S-bd_dom_sf"/>
</dbReference>
<evidence type="ECO:0000313" key="11">
    <source>
        <dbReference type="EMBL" id="SEO96040.1"/>
    </source>
</evidence>
<dbReference type="OrthoDB" id="9815350at2"/>
<comment type="cofactor">
    <cofactor evidence="7">
        <name>[2Fe-2S] cluster</name>
        <dbReference type="ChEBI" id="CHEBI:190135"/>
    </cofactor>
</comment>
<protein>
    <recommendedName>
        <fullName evidence="8">Bacterioferritin-associated ferredoxin</fullName>
    </recommendedName>
</protein>
<evidence type="ECO:0000313" key="12">
    <source>
        <dbReference type="Proteomes" id="UP000199657"/>
    </source>
</evidence>
<dbReference type="Gene3D" id="1.10.10.1100">
    <property type="entry name" value="BFD-like [2Fe-2S]-binding domain"/>
    <property type="match status" value="1"/>
</dbReference>
<accession>A0A1H8TYD8</accession>
<dbReference type="GO" id="GO:0051537">
    <property type="term" value="F:2 iron, 2 sulfur cluster binding"/>
    <property type="evidence" value="ECO:0007669"/>
    <property type="project" value="UniProtKB-KW"/>
</dbReference>
<keyword evidence="1" id="KW-0813">Transport</keyword>
<proteinExistence type="inferred from homology"/>
<evidence type="ECO:0000256" key="5">
    <source>
        <dbReference type="ARBA" id="ARBA00023004"/>
    </source>
</evidence>
<dbReference type="InterPro" id="IPR052371">
    <property type="entry name" value="BFD-associated_ferredoxin"/>
</dbReference>
<keyword evidence="12" id="KW-1185">Reference proteome</keyword>
<dbReference type="InterPro" id="IPR007419">
    <property type="entry name" value="BFD-like_2Fe2S-bd_dom"/>
</dbReference>
<evidence type="ECO:0000256" key="8">
    <source>
        <dbReference type="ARBA" id="ARBA00039386"/>
    </source>
</evidence>
<keyword evidence="6" id="KW-0411">Iron-sulfur</keyword>
<keyword evidence="4" id="KW-0249">Electron transport</keyword>
<gene>
    <name evidence="11" type="ORF">SAMN04488052_10534</name>
</gene>
<keyword evidence="2" id="KW-0001">2Fe-2S</keyword>
<evidence type="ECO:0000256" key="7">
    <source>
        <dbReference type="ARBA" id="ARBA00034078"/>
    </source>
</evidence>
<dbReference type="PANTHER" id="PTHR37424">
    <property type="entry name" value="BACTERIOFERRITIN-ASSOCIATED FERREDOXIN"/>
    <property type="match status" value="1"/>
</dbReference>
<evidence type="ECO:0000256" key="6">
    <source>
        <dbReference type="ARBA" id="ARBA00023014"/>
    </source>
</evidence>
<reference evidence="11 12" key="1">
    <citation type="submission" date="2016-10" db="EMBL/GenBank/DDBJ databases">
        <authorList>
            <person name="de Groot N.N."/>
        </authorList>
    </citation>
    <scope>NUCLEOTIDE SEQUENCE [LARGE SCALE GENOMIC DNA]</scope>
    <source>
        <strain evidence="11 12">CGMCC 1.6291</strain>
    </source>
</reference>
<comment type="similarity">
    <text evidence="9">Belongs to the Bfd family.</text>
</comment>
<evidence type="ECO:0000256" key="1">
    <source>
        <dbReference type="ARBA" id="ARBA00022448"/>
    </source>
</evidence>